<sequence length="189" mass="21290">MSSEQTSTIISSIEQLSLNENNANKQENIKPRLPRISIEFCTQCRWVLRAGWTAQELLVTFGTIIGEVALIPGVDAVFIVQVDGETIWDRKKEGRFPELKELKQLIRNRIAPDMNLGHSDNKKKATTDTNTSTKDADACGKDACFVTIPRIKERSEELADFLMLIYAMSLCSITLMLADADRDCEHIQE</sequence>
<evidence type="ECO:0000313" key="2">
    <source>
        <dbReference type="Proteomes" id="UP000789366"/>
    </source>
</evidence>
<protein>
    <submittedName>
        <fullName evidence="1">2991_t:CDS:1</fullName>
    </submittedName>
</protein>
<dbReference type="EMBL" id="CAJVPW010005163">
    <property type="protein sequence ID" value="CAG8550848.1"/>
    <property type="molecule type" value="Genomic_DNA"/>
</dbReference>
<accession>A0ACA9LZN8</accession>
<organism evidence="1 2">
    <name type="scientific">Cetraspora pellucida</name>
    <dbReference type="NCBI Taxonomy" id="1433469"/>
    <lineage>
        <taxon>Eukaryota</taxon>
        <taxon>Fungi</taxon>
        <taxon>Fungi incertae sedis</taxon>
        <taxon>Mucoromycota</taxon>
        <taxon>Glomeromycotina</taxon>
        <taxon>Glomeromycetes</taxon>
        <taxon>Diversisporales</taxon>
        <taxon>Gigasporaceae</taxon>
        <taxon>Cetraspora</taxon>
    </lineage>
</organism>
<proteinExistence type="predicted"/>
<feature type="non-terminal residue" evidence="1">
    <location>
        <position position="189"/>
    </location>
</feature>
<dbReference type="Proteomes" id="UP000789366">
    <property type="component" value="Unassembled WGS sequence"/>
</dbReference>
<name>A0ACA9LZN8_9GLOM</name>
<evidence type="ECO:0000313" key="1">
    <source>
        <dbReference type="EMBL" id="CAG8550848.1"/>
    </source>
</evidence>
<keyword evidence="2" id="KW-1185">Reference proteome</keyword>
<reference evidence="1" key="1">
    <citation type="submission" date="2021-06" db="EMBL/GenBank/DDBJ databases">
        <authorList>
            <person name="Kallberg Y."/>
            <person name="Tangrot J."/>
            <person name="Rosling A."/>
        </authorList>
    </citation>
    <scope>NUCLEOTIDE SEQUENCE</scope>
    <source>
        <strain evidence="1">28 12/20/2015</strain>
    </source>
</reference>
<gene>
    <name evidence="1" type="ORF">SPELUC_LOCUS5196</name>
</gene>
<comment type="caution">
    <text evidence="1">The sequence shown here is derived from an EMBL/GenBank/DDBJ whole genome shotgun (WGS) entry which is preliminary data.</text>
</comment>